<dbReference type="InterPro" id="IPR012291">
    <property type="entry name" value="CBM2_carb-bd_dom_sf"/>
</dbReference>
<dbReference type="EMBL" id="FOIB01000010">
    <property type="protein sequence ID" value="SEU35243.1"/>
    <property type="molecule type" value="Genomic_DNA"/>
</dbReference>
<dbReference type="PANTHER" id="PTHR42976:SF1">
    <property type="entry name" value="GH18 DOMAIN-CONTAINING PROTEIN-RELATED"/>
    <property type="match status" value="1"/>
</dbReference>
<dbReference type="Proteomes" id="UP000183760">
    <property type="component" value="Unassembled WGS sequence"/>
</dbReference>
<dbReference type="PANTHER" id="PTHR42976">
    <property type="entry name" value="BIFUNCTIONAL CHITINASE/LYSOZYME-RELATED"/>
    <property type="match status" value="1"/>
</dbReference>
<dbReference type="SUPFAM" id="SSF49265">
    <property type="entry name" value="Fibronectin type III"/>
    <property type="match status" value="1"/>
</dbReference>
<dbReference type="InterPro" id="IPR036116">
    <property type="entry name" value="FN3_sf"/>
</dbReference>
<name>A0ABY1CSJ0_MYXFU</name>
<dbReference type="SMART" id="SM00060">
    <property type="entry name" value="FN3"/>
    <property type="match status" value="1"/>
</dbReference>
<dbReference type="InterPro" id="IPR003961">
    <property type="entry name" value="FN3_dom"/>
</dbReference>
<dbReference type="Gene3D" id="3.20.20.80">
    <property type="entry name" value="Glycosidases"/>
    <property type="match status" value="1"/>
</dbReference>
<dbReference type="Pfam" id="PF00041">
    <property type="entry name" value="fn3"/>
    <property type="match status" value="1"/>
</dbReference>
<dbReference type="Gene3D" id="2.60.40.10">
    <property type="entry name" value="Immunoglobulins"/>
    <property type="match status" value="1"/>
</dbReference>
<dbReference type="InterPro" id="IPR052750">
    <property type="entry name" value="GH18_Chitinase"/>
</dbReference>
<protein>
    <submittedName>
        <fullName evidence="2">Fibronectin type III domain-containing protein</fullName>
    </submittedName>
</protein>
<dbReference type="InterPro" id="IPR013783">
    <property type="entry name" value="Ig-like_fold"/>
</dbReference>
<evidence type="ECO:0000313" key="2">
    <source>
        <dbReference type="EMBL" id="SEU35243.1"/>
    </source>
</evidence>
<dbReference type="InterPro" id="IPR008965">
    <property type="entry name" value="CBM2/CBM3_carb-bd_dom_sf"/>
</dbReference>
<dbReference type="Gene3D" id="2.60.40.290">
    <property type="match status" value="1"/>
</dbReference>
<gene>
    <name evidence="2" type="ORF">SAMN05443572_110230</name>
</gene>
<dbReference type="CDD" id="cd06543">
    <property type="entry name" value="GH18_PF-ChiA-like"/>
    <property type="match status" value="1"/>
</dbReference>
<dbReference type="CDD" id="cd00063">
    <property type="entry name" value="FN3"/>
    <property type="match status" value="1"/>
</dbReference>
<accession>A0ABY1CSJ0</accession>
<reference evidence="2 3" key="1">
    <citation type="submission" date="2016-10" db="EMBL/GenBank/DDBJ databases">
        <authorList>
            <person name="Varghese N."/>
            <person name="Submissions S."/>
        </authorList>
    </citation>
    <scope>NUCLEOTIDE SEQUENCE [LARGE SCALE GENOMIC DNA]</scope>
    <source>
        <strain evidence="2 3">DSM 16525</strain>
    </source>
</reference>
<evidence type="ECO:0000313" key="3">
    <source>
        <dbReference type="Proteomes" id="UP000183760"/>
    </source>
</evidence>
<dbReference type="SUPFAM" id="SSF51445">
    <property type="entry name" value="(Trans)glycosidases"/>
    <property type="match status" value="1"/>
</dbReference>
<sequence>MAKNLVVVALSAWDSKDNLWWATYTVTLLNLSDQEVVNPEIKFTVGAGQKISNHYGLIWSSVAPDNTITGRLVAERKTIPAKGEQKFQLAVQGDGTPTGLGPLPSGFLVNGQDANPPANDKEKPSIPTGIRAVSTGSKLVSLAWTPSTDNVAVAGYVVYYAPKGRSGLQKVTTRLPQVTLKGLSPATTYSIQVEAFDLSNNQSGKSSVFSIQTAVPLPDQGDWDVRRAPFIDFTAYPTPQVKVYQEESGLDGFFLGFLVAQPGGDKKVYWGGFPSMDDSNTGISYPGDLTVSDYGKDDMKVFTANGGKVVLSFGGASNVPLEAEETDIAKIVATYEGILRNFMIDGKNMVTHFDFDFEGAFIHDPVGQDRHVAAISQVLAKHPYLKTSYTLPVDGAPGSLEGFNEGGVKLLQKLFDAGVEPSLINGMLMEFGQTSPPDAYDCCVLGLEGMHRQIRSVFTTWNDAKVWRRIGACPMFGRHINGKEFTLENMDKLIAYANDKDIGCLSGWDATRDRNQGMLPQCDDMNGQDLAKCTYTEQESFDFGKKISNYKQDEGALGKKAAG</sequence>
<dbReference type="SUPFAM" id="SSF49384">
    <property type="entry name" value="Carbohydrate-binding domain"/>
    <property type="match status" value="1"/>
</dbReference>
<dbReference type="RefSeq" id="WP_170300484.1">
    <property type="nucleotide sequence ID" value="NZ_BJXR01000037.1"/>
</dbReference>
<feature type="domain" description="Fibronectin type-III" evidence="1">
    <location>
        <begin position="123"/>
        <end position="216"/>
    </location>
</feature>
<keyword evidence="3" id="KW-1185">Reference proteome</keyword>
<organism evidence="2 3">
    <name type="scientific">Myxococcus fulvus</name>
    <dbReference type="NCBI Taxonomy" id="33"/>
    <lineage>
        <taxon>Bacteria</taxon>
        <taxon>Pseudomonadati</taxon>
        <taxon>Myxococcota</taxon>
        <taxon>Myxococcia</taxon>
        <taxon>Myxococcales</taxon>
        <taxon>Cystobacterineae</taxon>
        <taxon>Myxococcaceae</taxon>
        <taxon>Myxococcus</taxon>
    </lineage>
</organism>
<dbReference type="InterPro" id="IPR017853">
    <property type="entry name" value="GH"/>
</dbReference>
<comment type="caution">
    <text evidence="2">The sequence shown here is derived from an EMBL/GenBank/DDBJ whole genome shotgun (WGS) entry which is preliminary data.</text>
</comment>
<dbReference type="PROSITE" id="PS50853">
    <property type="entry name" value="FN3"/>
    <property type="match status" value="1"/>
</dbReference>
<proteinExistence type="predicted"/>
<evidence type="ECO:0000259" key="1">
    <source>
        <dbReference type="PROSITE" id="PS50853"/>
    </source>
</evidence>